<organism evidence="2 3">
    <name type="scientific">Methylobacterium brachiatum</name>
    <dbReference type="NCBI Taxonomy" id="269660"/>
    <lineage>
        <taxon>Bacteria</taxon>
        <taxon>Pseudomonadati</taxon>
        <taxon>Pseudomonadota</taxon>
        <taxon>Alphaproteobacteria</taxon>
        <taxon>Hyphomicrobiales</taxon>
        <taxon>Methylobacteriaceae</taxon>
        <taxon>Methylobacterium</taxon>
    </lineage>
</organism>
<dbReference type="EMBL" id="JAUSWL010000005">
    <property type="protein sequence ID" value="MDQ0544461.1"/>
    <property type="molecule type" value="Genomic_DNA"/>
</dbReference>
<feature type="compositionally biased region" description="Basic and acidic residues" evidence="1">
    <location>
        <begin position="1"/>
        <end position="10"/>
    </location>
</feature>
<evidence type="ECO:0008006" key="4">
    <source>
        <dbReference type="Google" id="ProtNLM"/>
    </source>
</evidence>
<reference evidence="2" key="1">
    <citation type="submission" date="2023-07" db="EMBL/GenBank/DDBJ databases">
        <title>Genomic Encyclopedia of Type Strains, Phase IV (KMG-IV): sequencing the most valuable type-strain genomes for metagenomic binning, comparative biology and taxonomic classification.</title>
        <authorList>
            <person name="Goeker M."/>
        </authorList>
    </citation>
    <scope>NUCLEOTIDE SEQUENCE</scope>
    <source>
        <strain evidence="2">DSM 19569</strain>
    </source>
</reference>
<accession>A0AAJ1TTN0</accession>
<name>A0AAJ1TTN0_9HYPH</name>
<dbReference type="InterPro" id="IPR021558">
    <property type="entry name" value="MazE-like"/>
</dbReference>
<dbReference type="Proteomes" id="UP001223420">
    <property type="component" value="Unassembled WGS sequence"/>
</dbReference>
<evidence type="ECO:0000256" key="1">
    <source>
        <dbReference type="SAM" id="MobiDB-lite"/>
    </source>
</evidence>
<evidence type="ECO:0000313" key="2">
    <source>
        <dbReference type="EMBL" id="MDQ0544461.1"/>
    </source>
</evidence>
<feature type="region of interest" description="Disordered" evidence="1">
    <location>
        <begin position="1"/>
        <end position="20"/>
    </location>
</feature>
<proteinExistence type="predicted"/>
<dbReference type="RefSeq" id="WP_122162753.1">
    <property type="nucleotide sequence ID" value="NZ_CP033231.1"/>
</dbReference>
<gene>
    <name evidence="2" type="ORF">QO001_003395</name>
</gene>
<protein>
    <recommendedName>
        <fullName evidence="4">DUF3018 family protein</fullName>
    </recommendedName>
</protein>
<dbReference type="Pfam" id="PF11455">
    <property type="entry name" value="MazE-like"/>
    <property type="match status" value="1"/>
</dbReference>
<dbReference type="AlphaFoldDB" id="A0AAJ1TTN0"/>
<evidence type="ECO:0000313" key="3">
    <source>
        <dbReference type="Proteomes" id="UP001223420"/>
    </source>
</evidence>
<comment type="caution">
    <text evidence="2">The sequence shown here is derived from an EMBL/GenBank/DDBJ whole genome shotgun (WGS) entry which is preliminary data.</text>
</comment>
<sequence length="73" mass="8260">MPQIRPREGQSKAQRYRQAPRRDGMKLLRIWVPDPSAPGFKEEAARQAALLKGAPEEAEALDFIAAAFDWPEK</sequence>